<feature type="domain" description="Abortive infection protein-like C-terminal" evidence="1">
    <location>
        <begin position="210"/>
        <end position="279"/>
    </location>
</feature>
<evidence type="ECO:0000259" key="2">
    <source>
        <dbReference type="Pfam" id="PF18860"/>
    </source>
</evidence>
<protein>
    <recommendedName>
        <fullName evidence="5">Abortive infection protein-like C-terminal domain-containing protein</fullName>
    </recommendedName>
</protein>
<evidence type="ECO:0008006" key="5">
    <source>
        <dbReference type="Google" id="ProtNLM"/>
    </source>
</evidence>
<evidence type="ECO:0000313" key="4">
    <source>
        <dbReference type="Proteomes" id="UP000177047"/>
    </source>
</evidence>
<feature type="domain" description="AbiJ-NTD3" evidence="2">
    <location>
        <begin position="3"/>
        <end position="148"/>
    </location>
</feature>
<evidence type="ECO:0000259" key="1">
    <source>
        <dbReference type="Pfam" id="PF14355"/>
    </source>
</evidence>
<dbReference type="Pfam" id="PF14355">
    <property type="entry name" value="Abi_C"/>
    <property type="match status" value="1"/>
</dbReference>
<dbReference type="STRING" id="1801803.A2356_00205"/>
<accession>A0A1F6YR97</accession>
<dbReference type="Proteomes" id="UP000177047">
    <property type="component" value="Unassembled WGS sequence"/>
</dbReference>
<comment type="caution">
    <text evidence="3">The sequence shown here is derived from an EMBL/GenBank/DDBJ whole genome shotgun (WGS) entry which is preliminary data.</text>
</comment>
<gene>
    <name evidence="3" type="ORF">A2356_00205</name>
</gene>
<name>A0A1F6YR97_9BACT</name>
<dbReference type="EMBL" id="MFWB01000013">
    <property type="protein sequence ID" value="OGJ08899.1"/>
    <property type="molecule type" value="Genomic_DNA"/>
</dbReference>
<dbReference type="InterPro" id="IPR041427">
    <property type="entry name" value="AbiJ-NTD3"/>
</dbReference>
<proteinExistence type="predicted"/>
<reference evidence="3 4" key="1">
    <citation type="journal article" date="2016" name="Nat. Commun.">
        <title>Thousands of microbial genomes shed light on interconnected biogeochemical processes in an aquifer system.</title>
        <authorList>
            <person name="Anantharaman K."/>
            <person name="Brown C.T."/>
            <person name="Hug L.A."/>
            <person name="Sharon I."/>
            <person name="Castelle C.J."/>
            <person name="Probst A.J."/>
            <person name="Thomas B.C."/>
            <person name="Singh A."/>
            <person name="Wilkins M.J."/>
            <person name="Karaoz U."/>
            <person name="Brodie E.L."/>
            <person name="Williams K.H."/>
            <person name="Hubbard S.S."/>
            <person name="Banfield J.F."/>
        </authorList>
    </citation>
    <scope>NUCLEOTIDE SEQUENCE [LARGE SCALE GENOMIC DNA]</scope>
</reference>
<organism evidence="3 4">
    <name type="scientific">Candidatus Nomurabacteria bacterium RIFOXYB1_FULL_39_16</name>
    <dbReference type="NCBI Taxonomy" id="1801803"/>
    <lineage>
        <taxon>Bacteria</taxon>
        <taxon>Candidatus Nomuraibacteriota</taxon>
    </lineage>
</organism>
<sequence>MKINLKTKQHIVDELKSRHVIWFGKLDEQDFVAKLVDMNNLPSNDPRYENMQGDFWQHRINNPNDWDDDWIYSDERIGLMKNDQLFSDFLIELLHPSTREGSDSKSLKDMINYYLKKDGYQIVEDEEYYEENTSTYKIVEINPTQIEKSFKTTDSFVHEAYEKIDKRLRDEDYSGAVTSSRTLLEYTIKDIYSQITGDTIDKIDDLQEGFKKVQKLLKLDFDKTIDDNKKKILRSFVTIINSLAPLFNSLGDRHGSKSSAGRNTALFCTDSTKIFVNFLYGRLQDIHGLYPSLFEKLIKCLNSDLRLKTKKELLADKSINEIISLCDEYLISFLINKHIDETTIDSFRESDVFFAFLRIFSNSLKEAQLITALNKHSNNGQAVGWENFLKELFSEHRDLFTKSVLKLISESRDLSEIILD</sequence>
<dbReference type="Pfam" id="PF18860">
    <property type="entry name" value="AbiJ_NTD3"/>
    <property type="match status" value="1"/>
</dbReference>
<dbReference type="InterPro" id="IPR026001">
    <property type="entry name" value="Abi-like_C"/>
</dbReference>
<evidence type="ECO:0000313" key="3">
    <source>
        <dbReference type="EMBL" id="OGJ08899.1"/>
    </source>
</evidence>
<dbReference type="AlphaFoldDB" id="A0A1F6YR97"/>